<comment type="caution">
    <text evidence="2">The sequence shown here is derived from an EMBL/GenBank/DDBJ whole genome shotgun (WGS) entry which is preliminary data.</text>
</comment>
<name>A0A4Y3KKE7_9CELL</name>
<keyword evidence="1" id="KW-0812">Transmembrane</keyword>
<sequence>MGDVVKSVLGGGWGLVVGWILPVFLAAQGFAYVIARLAFVDLSEEFEGLTWASQQLALLAVAAVLGLVLAAAQAPLYRVLEGYYLGWPWLVERRTNAHRARRTRLLATYETSTAAGQAVRAGLAYERAARYPADETQFAPTQLGNAIRRFETYARNRYLLDSQLLWHRLKGVAPQSAVDAITTARANVDFFVALLYGAVVLVVGAVVGLVVTGDPLLWLAAAGSVLVVVGAYRLAVLATDEWAATECAMVDLARVKLAEAYGVTIPDDLADERAMWRVICTFVRRPYTYSELKDVPALLTRYRTASEGKAGPVLDEAGAGSEPHAVRRWWQWG</sequence>
<dbReference type="RefSeq" id="WP_141370303.1">
    <property type="nucleotide sequence ID" value="NZ_BJLQ01000015.1"/>
</dbReference>
<accession>A0A4Y3KKE7</accession>
<keyword evidence="1" id="KW-1133">Transmembrane helix</keyword>
<keyword evidence="1" id="KW-0472">Membrane</keyword>
<feature type="transmembrane region" description="Helical" evidence="1">
    <location>
        <begin position="12"/>
        <end position="35"/>
    </location>
</feature>
<feature type="transmembrane region" description="Helical" evidence="1">
    <location>
        <begin position="216"/>
        <end position="235"/>
    </location>
</feature>
<dbReference type="Proteomes" id="UP000320461">
    <property type="component" value="Unassembled WGS sequence"/>
</dbReference>
<protein>
    <submittedName>
        <fullName evidence="2">Uncharacterized protein</fullName>
    </submittedName>
</protein>
<dbReference type="EMBL" id="BJLQ01000015">
    <property type="protein sequence ID" value="GEA84492.1"/>
    <property type="molecule type" value="Genomic_DNA"/>
</dbReference>
<reference evidence="2 3" key="1">
    <citation type="submission" date="2019-06" db="EMBL/GenBank/DDBJ databases">
        <title>Whole genome shotgun sequence of Cellulomonas gelida NBRC 3748.</title>
        <authorList>
            <person name="Hosoyama A."/>
            <person name="Uohara A."/>
            <person name="Ohji S."/>
            <person name="Ichikawa N."/>
        </authorList>
    </citation>
    <scope>NUCLEOTIDE SEQUENCE [LARGE SCALE GENOMIC DNA]</scope>
    <source>
        <strain evidence="2 3">NBRC 3748</strain>
    </source>
</reference>
<proteinExistence type="predicted"/>
<feature type="transmembrane region" description="Helical" evidence="1">
    <location>
        <begin position="55"/>
        <end position="77"/>
    </location>
</feature>
<gene>
    <name evidence="2" type="ORF">CGE01nite_17430</name>
</gene>
<organism evidence="2 3">
    <name type="scientific">Cellulomonas gelida</name>
    <dbReference type="NCBI Taxonomy" id="1712"/>
    <lineage>
        <taxon>Bacteria</taxon>
        <taxon>Bacillati</taxon>
        <taxon>Actinomycetota</taxon>
        <taxon>Actinomycetes</taxon>
        <taxon>Micrococcales</taxon>
        <taxon>Cellulomonadaceae</taxon>
        <taxon>Cellulomonas</taxon>
    </lineage>
</organism>
<feature type="transmembrane region" description="Helical" evidence="1">
    <location>
        <begin position="190"/>
        <end position="210"/>
    </location>
</feature>
<dbReference type="AlphaFoldDB" id="A0A4Y3KKE7"/>
<evidence type="ECO:0000313" key="2">
    <source>
        <dbReference type="EMBL" id="GEA84492.1"/>
    </source>
</evidence>
<evidence type="ECO:0000256" key="1">
    <source>
        <dbReference type="SAM" id="Phobius"/>
    </source>
</evidence>
<keyword evidence="3" id="KW-1185">Reference proteome</keyword>
<dbReference type="OrthoDB" id="4097342at2"/>
<evidence type="ECO:0000313" key="3">
    <source>
        <dbReference type="Proteomes" id="UP000320461"/>
    </source>
</evidence>